<reference evidence="1" key="1">
    <citation type="journal article" date="2015" name="Nature">
        <title>Complex archaea that bridge the gap between prokaryotes and eukaryotes.</title>
        <authorList>
            <person name="Spang A."/>
            <person name="Saw J.H."/>
            <person name="Jorgensen S.L."/>
            <person name="Zaremba-Niedzwiedzka K."/>
            <person name="Martijn J."/>
            <person name="Lind A.E."/>
            <person name="van Eijk R."/>
            <person name="Schleper C."/>
            <person name="Guy L."/>
            <person name="Ettema T.J."/>
        </authorList>
    </citation>
    <scope>NUCLEOTIDE SEQUENCE</scope>
</reference>
<dbReference type="SUPFAM" id="SSF52540">
    <property type="entry name" value="P-loop containing nucleoside triphosphate hydrolases"/>
    <property type="match status" value="1"/>
</dbReference>
<comment type="caution">
    <text evidence="1">The sequence shown here is derived from an EMBL/GenBank/DDBJ whole genome shotgun (WGS) entry which is preliminary data.</text>
</comment>
<proteinExistence type="predicted"/>
<dbReference type="InterPro" id="IPR027417">
    <property type="entry name" value="P-loop_NTPase"/>
</dbReference>
<sequence length="214" mass="23537">MGHDFTTSPSLAPLVFNTHEDMPAARTVFLIGSERSGTSATAAVLDAIGVPIGESRDGHFETTEFKLDLDHPGNRERLLAKIATLNSRHARWGAQIWDDPGATVGLAAMVCNPCLVIVFRDLVAITQRRMSLPDESHTAKETLDLRCEEMLRLLAHLTVVPVPTMLISFERLRIQTTEVVSHIAEFLGVKPTPAQSQEACDRVNLKGGYLIQTR</sequence>
<evidence type="ECO:0000313" key="1">
    <source>
        <dbReference type="EMBL" id="KKM15591.1"/>
    </source>
</evidence>
<accession>A0A0F9HJU6</accession>
<dbReference type="EMBL" id="LAZR01014870">
    <property type="protein sequence ID" value="KKM15591.1"/>
    <property type="molecule type" value="Genomic_DNA"/>
</dbReference>
<dbReference type="AlphaFoldDB" id="A0A0F9HJU6"/>
<protein>
    <recommendedName>
        <fullName evidence="2">Sulfotransferase domain-containing protein</fullName>
    </recommendedName>
</protein>
<gene>
    <name evidence="1" type="ORF">LCGC14_1694520</name>
</gene>
<dbReference type="Gene3D" id="3.40.50.300">
    <property type="entry name" value="P-loop containing nucleotide triphosphate hydrolases"/>
    <property type="match status" value="1"/>
</dbReference>
<evidence type="ECO:0008006" key="2">
    <source>
        <dbReference type="Google" id="ProtNLM"/>
    </source>
</evidence>
<organism evidence="1">
    <name type="scientific">marine sediment metagenome</name>
    <dbReference type="NCBI Taxonomy" id="412755"/>
    <lineage>
        <taxon>unclassified sequences</taxon>
        <taxon>metagenomes</taxon>
        <taxon>ecological metagenomes</taxon>
    </lineage>
</organism>
<name>A0A0F9HJU6_9ZZZZ</name>